<dbReference type="Proteomes" id="UP001596527">
    <property type="component" value="Unassembled WGS sequence"/>
</dbReference>
<keyword evidence="2" id="KW-0808">Transferase</keyword>
<reference evidence="3" key="1">
    <citation type="journal article" date="2019" name="Int. J. Syst. Evol. Microbiol.">
        <title>The Global Catalogue of Microorganisms (GCM) 10K type strain sequencing project: providing services to taxonomists for standard genome sequencing and annotation.</title>
        <authorList>
            <consortium name="The Broad Institute Genomics Platform"/>
            <consortium name="The Broad Institute Genome Sequencing Center for Infectious Disease"/>
            <person name="Wu L."/>
            <person name="Ma J."/>
        </authorList>
    </citation>
    <scope>NUCLEOTIDE SEQUENCE [LARGE SCALE GENOMIC DNA]</scope>
    <source>
        <strain evidence="3">CCUG 56698</strain>
    </source>
</reference>
<dbReference type="PROSITE" id="PS51186">
    <property type="entry name" value="GNAT"/>
    <property type="match status" value="1"/>
</dbReference>
<proteinExistence type="predicted"/>
<dbReference type="InterPro" id="IPR000182">
    <property type="entry name" value="GNAT_dom"/>
</dbReference>
<gene>
    <name evidence="2" type="ORF">ACFQWG_05595</name>
</gene>
<evidence type="ECO:0000313" key="3">
    <source>
        <dbReference type="Proteomes" id="UP001596527"/>
    </source>
</evidence>
<sequence length="242" mass="25363">MGRSTPAGSREEAQAFLARNPLDHAKAIESLRRGNGRIEAAGPRGVVVHDLPSDTWFVMARNAEAVDPLVVGLHGVSQCEVFPAEGEPAIARRFGLEADAHCVMAVARTGWRAQVPAVAGAEISPVGPSSPDLDLYPESGRAYARARARDGALWAAQLEGATAGFVGLHDDGSMGLLHVLPDWRRRGLGAMLLTRMTARVLAGAPVACSQIEAGNGASIRLHRRAGLQVGEGLTAWMGTPGA</sequence>
<keyword evidence="3" id="KW-1185">Reference proteome</keyword>
<dbReference type="EC" id="2.3.-.-" evidence="2"/>
<dbReference type="EMBL" id="JBHTEF010000001">
    <property type="protein sequence ID" value="MFC7580681.1"/>
    <property type="molecule type" value="Genomic_DNA"/>
</dbReference>
<feature type="domain" description="N-acetyltransferase" evidence="1">
    <location>
        <begin position="105"/>
        <end position="242"/>
    </location>
</feature>
<accession>A0ABW2SKM3</accession>
<dbReference type="RefSeq" id="WP_380972973.1">
    <property type="nucleotide sequence ID" value="NZ_JBHTEF010000001.1"/>
</dbReference>
<dbReference type="GO" id="GO:0016746">
    <property type="term" value="F:acyltransferase activity"/>
    <property type="evidence" value="ECO:0007669"/>
    <property type="project" value="UniProtKB-KW"/>
</dbReference>
<dbReference type="CDD" id="cd04301">
    <property type="entry name" value="NAT_SF"/>
    <property type="match status" value="1"/>
</dbReference>
<dbReference type="Pfam" id="PF00583">
    <property type="entry name" value="Acetyltransf_1"/>
    <property type="match status" value="1"/>
</dbReference>
<organism evidence="2 3">
    <name type="scientific">Schaalia naturae</name>
    <dbReference type="NCBI Taxonomy" id="635203"/>
    <lineage>
        <taxon>Bacteria</taxon>
        <taxon>Bacillati</taxon>
        <taxon>Actinomycetota</taxon>
        <taxon>Actinomycetes</taxon>
        <taxon>Actinomycetales</taxon>
        <taxon>Actinomycetaceae</taxon>
        <taxon>Schaalia</taxon>
    </lineage>
</organism>
<keyword evidence="2" id="KW-0012">Acyltransferase</keyword>
<evidence type="ECO:0000313" key="2">
    <source>
        <dbReference type="EMBL" id="MFC7580681.1"/>
    </source>
</evidence>
<protein>
    <submittedName>
        <fullName evidence="2">GNAT family N-acetyltransferase</fullName>
        <ecNumber evidence="2">2.3.-.-</ecNumber>
    </submittedName>
</protein>
<dbReference type="SUPFAM" id="SSF55729">
    <property type="entry name" value="Acyl-CoA N-acyltransferases (Nat)"/>
    <property type="match status" value="1"/>
</dbReference>
<dbReference type="Gene3D" id="3.40.630.30">
    <property type="match status" value="1"/>
</dbReference>
<evidence type="ECO:0000259" key="1">
    <source>
        <dbReference type="PROSITE" id="PS51186"/>
    </source>
</evidence>
<dbReference type="InterPro" id="IPR016181">
    <property type="entry name" value="Acyl_CoA_acyltransferase"/>
</dbReference>
<name>A0ABW2SKM3_9ACTO</name>
<comment type="caution">
    <text evidence="2">The sequence shown here is derived from an EMBL/GenBank/DDBJ whole genome shotgun (WGS) entry which is preliminary data.</text>
</comment>